<evidence type="ECO:0000313" key="7">
    <source>
        <dbReference type="EMBL" id="MDI3385965.1"/>
    </source>
</evidence>
<evidence type="ECO:0000259" key="6">
    <source>
        <dbReference type="PROSITE" id="PS51918"/>
    </source>
</evidence>
<dbReference type="PANTHER" id="PTHR43273:SF8">
    <property type="entry name" value="RADICAL SAM DOMAIN PROTEIN"/>
    <property type="match status" value="1"/>
</dbReference>
<feature type="domain" description="Radical SAM core" evidence="6">
    <location>
        <begin position="20"/>
        <end position="259"/>
    </location>
</feature>
<keyword evidence="1" id="KW-0949">S-adenosyl-L-methionine</keyword>
<sequence>MSRPGRYGEEPGGGHGGGARDGFRQFVLKVHSRCNLACTYCYIYTGPDGSWRDRPRRVPDATVRQVAHRIAEHTARHGLARIRIDLHGGEPLLSGAGFLVAYADTVRAAVRRAAPAARVDVTVQTNGTLLTEAALDRLAAARIRVGLSLDGGTAALNARRVDHTGRSSWPAVRRAAGLLASRPDSYAGLLSTIDLATDPREVYRSLRRLGPPALDFLLPHAHWADRAPGRHRPSPTPYADWLIPAFELWWADREEGRPRLRLFSEILAVLLGADSATEAVGLSPLAVVVVDTDGAIEQVDALKSAYEGAPATGLDVFRHSFDEALRHPGVAARRQGLRALAEVCLSCPVVRVCGGGNYAHRYAARTGGFRHPSVYCADLERLIRHLADRLAGELDPARDARAREAPARDARPHDAPEGTAEAFLSNRGTDCCN</sequence>
<proteinExistence type="predicted"/>
<dbReference type="InterPro" id="IPR023867">
    <property type="entry name" value="Sulphatase_maturase_rSAM"/>
</dbReference>
<protein>
    <submittedName>
        <fullName evidence="7">FxsB family radical SAM/SPASM domain protein</fullName>
    </submittedName>
</protein>
<accession>A0ABT6RNR9</accession>
<keyword evidence="2" id="KW-0479">Metal-binding</keyword>
<evidence type="ECO:0000256" key="5">
    <source>
        <dbReference type="SAM" id="MobiDB-lite"/>
    </source>
</evidence>
<dbReference type="SUPFAM" id="SSF102114">
    <property type="entry name" value="Radical SAM enzymes"/>
    <property type="match status" value="1"/>
</dbReference>
<dbReference type="PANTHER" id="PTHR43273">
    <property type="entry name" value="ANAEROBIC SULFATASE-MATURATING ENZYME HOMOLOG ASLB-RELATED"/>
    <property type="match status" value="1"/>
</dbReference>
<dbReference type="InterPro" id="IPR007197">
    <property type="entry name" value="rSAM"/>
</dbReference>
<organism evidence="7 8">
    <name type="scientific">Streptomyces solicavernae</name>
    <dbReference type="NCBI Taxonomy" id="3043614"/>
    <lineage>
        <taxon>Bacteria</taxon>
        <taxon>Bacillati</taxon>
        <taxon>Actinomycetota</taxon>
        <taxon>Actinomycetes</taxon>
        <taxon>Kitasatosporales</taxon>
        <taxon>Streptomycetaceae</taxon>
        <taxon>Streptomyces</taxon>
    </lineage>
</organism>
<dbReference type="Pfam" id="PF04055">
    <property type="entry name" value="Radical_SAM"/>
    <property type="match status" value="1"/>
</dbReference>
<dbReference type="PROSITE" id="PS51918">
    <property type="entry name" value="RADICAL_SAM"/>
    <property type="match status" value="1"/>
</dbReference>
<evidence type="ECO:0000256" key="2">
    <source>
        <dbReference type="ARBA" id="ARBA00022723"/>
    </source>
</evidence>
<dbReference type="InterPro" id="IPR058240">
    <property type="entry name" value="rSAM_sf"/>
</dbReference>
<keyword evidence="8" id="KW-1185">Reference proteome</keyword>
<dbReference type="CDD" id="cd01335">
    <property type="entry name" value="Radical_SAM"/>
    <property type="match status" value="1"/>
</dbReference>
<gene>
    <name evidence="7" type="ORF">QIS99_06990</name>
</gene>
<evidence type="ECO:0000313" key="8">
    <source>
        <dbReference type="Proteomes" id="UP001224661"/>
    </source>
</evidence>
<comment type="caution">
    <text evidence="7">The sequence shown here is derived from an EMBL/GenBank/DDBJ whole genome shotgun (WGS) entry which is preliminary data.</text>
</comment>
<evidence type="ECO:0000256" key="3">
    <source>
        <dbReference type="ARBA" id="ARBA00023004"/>
    </source>
</evidence>
<evidence type="ECO:0000256" key="4">
    <source>
        <dbReference type="ARBA" id="ARBA00023014"/>
    </source>
</evidence>
<dbReference type="SFLD" id="SFLDG01067">
    <property type="entry name" value="SPASM/twitch_domain_containing"/>
    <property type="match status" value="1"/>
</dbReference>
<feature type="region of interest" description="Disordered" evidence="5">
    <location>
        <begin position="397"/>
        <end position="418"/>
    </location>
</feature>
<reference evidence="7 8" key="1">
    <citation type="submission" date="2023-05" db="EMBL/GenBank/DDBJ databases">
        <title>Draft genome sequence of Streptomyces sp. B-S-A8 isolated from a cave soil in Thailand.</title>
        <authorList>
            <person name="Chamroensaksri N."/>
            <person name="Muangham S."/>
        </authorList>
    </citation>
    <scope>NUCLEOTIDE SEQUENCE [LARGE SCALE GENOMIC DNA]</scope>
    <source>
        <strain evidence="7 8">B-S-A8</strain>
    </source>
</reference>
<dbReference type="SFLD" id="SFLDS00029">
    <property type="entry name" value="Radical_SAM"/>
    <property type="match status" value="1"/>
</dbReference>
<dbReference type="InterPro" id="IPR026335">
    <property type="entry name" value="rSAM_SPASM_FxsB"/>
</dbReference>
<evidence type="ECO:0000256" key="1">
    <source>
        <dbReference type="ARBA" id="ARBA00022691"/>
    </source>
</evidence>
<dbReference type="Proteomes" id="UP001224661">
    <property type="component" value="Unassembled WGS sequence"/>
</dbReference>
<dbReference type="SFLD" id="SFLDG01386">
    <property type="entry name" value="main_SPASM_domain-containing"/>
    <property type="match status" value="1"/>
</dbReference>
<dbReference type="RefSeq" id="WP_282511556.1">
    <property type="nucleotide sequence ID" value="NZ_JASCIR010000004.1"/>
</dbReference>
<dbReference type="InterPro" id="IPR013785">
    <property type="entry name" value="Aldolase_TIM"/>
</dbReference>
<name>A0ABT6RNR9_9ACTN</name>
<feature type="compositionally biased region" description="Basic and acidic residues" evidence="5">
    <location>
        <begin position="397"/>
        <end position="416"/>
    </location>
</feature>
<dbReference type="NCBIfam" id="TIGR04269">
    <property type="entry name" value="SAM_SPASM_FxsB"/>
    <property type="match status" value="1"/>
</dbReference>
<dbReference type="EMBL" id="JASCIR010000004">
    <property type="protein sequence ID" value="MDI3385965.1"/>
    <property type="molecule type" value="Genomic_DNA"/>
</dbReference>
<dbReference type="Gene3D" id="3.20.20.70">
    <property type="entry name" value="Aldolase class I"/>
    <property type="match status" value="1"/>
</dbReference>
<keyword evidence="3" id="KW-0408">Iron</keyword>
<keyword evidence="4" id="KW-0411">Iron-sulfur</keyword>
<dbReference type="SFLD" id="SFLDG01072">
    <property type="entry name" value="dehydrogenase_like"/>
    <property type="match status" value="1"/>
</dbReference>